<dbReference type="InterPro" id="IPR050327">
    <property type="entry name" value="Proton-linked_MCT"/>
</dbReference>
<gene>
    <name evidence="4" type="ORF">EW146_g799</name>
</gene>
<feature type="transmembrane region" description="Helical" evidence="3">
    <location>
        <begin position="102"/>
        <end position="124"/>
    </location>
</feature>
<feature type="transmembrane region" description="Helical" evidence="3">
    <location>
        <begin position="339"/>
        <end position="365"/>
    </location>
</feature>
<proteinExistence type="inferred from homology"/>
<evidence type="ECO:0000256" key="1">
    <source>
        <dbReference type="ARBA" id="ARBA00004141"/>
    </source>
</evidence>
<evidence type="ECO:0000313" key="5">
    <source>
        <dbReference type="Proteomes" id="UP000310158"/>
    </source>
</evidence>
<evidence type="ECO:0000256" key="3">
    <source>
        <dbReference type="SAM" id="Phobius"/>
    </source>
</evidence>
<feature type="transmembrane region" description="Helical" evidence="3">
    <location>
        <begin position="160"/>
        <end position="182"/>
    </location>
</feature>
<feature type="transmembrane region" description="Helical" evidence="3">
    <location>
        <begin position="270"/>
        <end position="292"/>
    </location>
</feature>
<accession>A0A4S4M7R4</accession>
<dbReference type="PANTHER" id="PTHR11360">
    <property type="entry name" value="MONOCARBOXYLATE TRANSPORTER"/>
    <property type="match status" value="1"/>
</dbReference>
<keyword evidence="3" id="KW-0812">Transmembrane</keyword>
<feature type="transmembrane region" description="Helical" evidence="3">
    <location>
        <begin position="194"/>
        <end position="215"/>
    </location>
</feature>
<feature type="transmembrane region" description="Helical" evidence="3">
    <location>
        <begin position="377"/>
        <end position="397"/>
    </location>
</feature>
<protein>
    <recommendedName>
        <fullName evidence="6">Major facilitator superfamily (MFS) profile domain-containing protein</fullName>
    </recommendedName>
</protein>
<evidence type="ECO:0000256" key="2">
    <source>
        <dbReference type="ARBA" id="ARBA00006727"/>
    </source>
</evidence>
<organism evidence="4 5">
    <name type="scientific">Bondarzewia mesenterica</name>
    <dbReference type="NCBI Taxonomy" id="1095465"/>
    <lineage>
        <taxon>Eukaryota</taxon>
        <taxon>Fungi</taxon>
        <taxon>Dikarya</taxon>
        <taxon>Basidiomycota</taxon>
        <taxon>Agaricomycotina</taxon>
        <taxon>Agaricomycetes</taxon>
        <taxon>Russulales</taxon>
        <taxon>Bondarzewiaceae</taxon>
        <taxon>Bondarzewia</taxon>
    </lineage>
</organism>
<dbReference type="PANTHER" id="PTHR11360:SF177">
    <property type="entry name" value="RIBOFLAVIN TRANSPORTER MCH5"/>
    <property type="match status" value="1"/>
</dbReference>
<comment type="subcellular location">
    <subcellularLocation>
        <location evidence="1">Membrane</location>
        <topology evidence="1">Multi-pass membrane protein</topology>
    </subcellularLocation>
</comment>
<feature type="transmembrane region" description="Helical" evidence="3">
    <location>
        <begin position="312"/>
        <end position="332"/>
    </location>
</feature>
<comment type="similarity">
    <text evidence="2">Belongs to the major facilitator superfamily. Monocarboxylate porter (TC 2.A.1.13) family.</text>
</comment>
<dbReference type="Proteomes" id="UP000310158">
    <property type="component" value="Unassembled WGS sequence"/>
</dbReference>
<evidence type="ECO:0000313" key="4">
    <source>
        <dbReference type="EMBL" id="THH20608.1"/>
    </source>
</evidence>
<feature type="transmembrane region" description="Helical" evidence="3">
    <location>
        <begin position="70"/>
        <end position="90"/>
    </location>
</feature>
<dbReference type="InterPro" id="IPR011701">
    <property type="entry name" value="MFS"/>
</dbReference>
<sequence length="411" mass="44850">MSVRAPSLDVGVQEHDADYARPQSSGTLERAASNDVEKRALRGKEDVIVSDVVCDPYAPTDGGFYAWKSVVGSFLISFSAFGIVSSYGAFSDFYNTEYLSHFSPTIISMIGAIQIFVFYLFSGLAGTLFDAYGPRVLIPVSGIVSAFAMFMLSITKPEHIYQQFLSQGILYPIGASFGFFPAANVITHWFRRRVAYALGCVIAGSGVGGIVFPILLTRLIPRIGFGWTVRVVAFIMLFCYFIASFAITARRPPKPLPSLIKLIDLDGFRDARYTFLVVASVLNTVTIFNPYFYVGLYGLTLHPGSTLLPYALFNVITIFTLITAILNLALWYNATGEGVIIAFAGLYGFFSGAYFSIISACVTMVSPIDKIGARMGTLFMCVSFGSLAGTPIAGVFIKDRTRGNFQHLIAF</sequence>
<reference evidence="4 5" key="1">
    <citation type="submission" date="2019-02" db="EMBL/GenBank/DDBJ databases">
        <title>Genome sequencing of the rare red list fungi Bondarzewia mesenterica.</title>
        <authorList>
            <person name="Buettner E."/>
            <person name="Kellner H."/>
        </authorList>
    </citation>
    <scope>NUCLEOTIDE SEQUENCE [LARGE SCALE GENOMIC DNA]</scope>
    <source>
        <strain evidence="4 5">DSM 108281</strain>
    </source>
</reference>
<dbReference type="Pfam" id="PF07690">
    <property type="entry name" value="MFS_1"/>
    <property type="match status" value="1"/>
</dbReference>
<evidence type="ECO:0008006" key="6">
    <source>
        <dbReference type="Google" id="ProtNLM"/>
    </source>
</evidence>
<keyword evidence="5" id="KW-1185">Reference proteome</keyword>
<dbReference type="Gene3D" id="1.20.1250.20">
    <property type="entry name" value="MFS general substrate transporter like domains"/>
    <property type="match status" value="2"/>
</dbReference>
<dbReference type="EMBL" id="SGPL01000018">
    <property type="protein sequence ID" value="THH20608.1"/>
    <property type="molecule type" value="Genomic_DNA"/>
</dbReference>
<comment type="caution">
    <text evidence="4">The sequence shown here is derived from an EMBL/GenBank/DDBJ whole genome shotgun (WGS) entry which is preliminary data.</text>
</comment>
<dbReference type="AlphaFoldDB" id="A0A4S4M7R4"/>
<dbReference type="SUPFAM" id="SSF103473">
    <property type="entry name" value="MFS general substrate transporter"/>
    <property type="match status" value="1"/>
</dbReference>
<feature type="transmembrane region" description="Helical" evidence="3">
    <location>
        <begin position="136"/>
        <end position="154"/>
    </location>
</feature>
<dbReference type="GO" id="GO:0022857">
    <property type="term" value="F:transmembrane transporter activity"/>
    <property type="evidence" value="ECO:0007669"/>
    <property type="project" value="InterPro"/>
</dbReference>
<feature type="transmembrane region" description="Helical" evidence="3">
    <location>
        <begin position="227"/>
        <end position="249"/>
    </location>
</feature>
<keyword evidence="3" id="KW-1133">Transmembrane helix</keyword>
<dbReference type="OrthoDB" id="6509908at2759"/>
<keyword evidence="3" id="KW-0472">Membrane</keyword>
<dbReference type="InterPro" id="IPR036259">
    <property type="entry name" value="MFS_trans_sf"/>
</dbReference>
<dbReference type="GO" id="GO:0016020">
    <property type="term" value="C:membrane"/>
    <property type="evidence" value="ECO:0007669"/>
    <property type="project" value="UniProtKB-SubCell"/>
</dbReference>
<name>A0A4S4M7R4_9AGAM</name>